<organism evidence="2 3">
    <name type="scientific">Lysobacter enzymogenes</name>
    <dbReference type="NCBI Taxonomy" id="69"/>
    <lineage>
        <taxon>Bacteria</taxon>
        <taxon>Pseudomonadati</taxon>
        <taxon>Pseudomonadota</taxon>
        <taxon>Gammaproteobacteria</taxon>
        <taxon>Lysobacterales</taxon>
        <taxon>Lysobacteraceae</taxon>
        <taxon>Lysobacter</taxon>
    </lineage>
</organism>
<evidence type="ECO:0000313" key="3">
    <source>
        <dbReference type="Proteomes" id="UP000061569"/>
    </source>
</evidence>
<dbReference type="EMBL" id="CP013140">
    <property type="protein sequence ID" value="ALN57207.1"/>
    <property type="molecule type" value="Genomic_DNA"/>
</dbReference>
<evidence type="ECO:0000256" key="1">
    <source>
        <dbReference type="SAM" id="MobiDB-lite"/>
    </source>
</evidence>
<gene>
    <name evidence="2" type="ORF">GLE_1855</name>
</gene>
<dbReference type="KEGG" id="lez:GLE_1855"/>
<feature type="region of interest" description="Disordered" evidence="1">
    <location>
        <begin position="701"/>
        <end position="723"/>
    </location>
</feature>
<reference evidence="2 3" key="1">
    <citation type="submission" date="2015-11" db="EMBL/GenBank/DDBJ databases">
        <title>Genome sequences of Lysobacter enzymogenes strain C3 and Lysobacter antibioticus ATCC 29479.</title>
        <authorList>
            <person name="Kobayashi D.Y."/>
        </authorList>
    </citation>
    <scope>NUCLEOTIDE SEQUENCE [LARGE SCALE GENOMIC DNA]</scope>
    <source>
        <strain evidence="2 3">C3</strain>
    </source>
</reference>
<dbReference type="PATRIC" id="fig|69.6.peg.1826"/>
<evidence type="ECO:0000313" key="2">
    <source>
        <dbReference type="EMBL" id="ALN57207.1"/>
    </source>
</evidence>
<protein>
    <recommendedName>
        <fullName evidence="4">NERD domain-containing protein</fullName>
    </recommendedName>
</protein>
<proteinExistence type="predicted"/>
<dbReference type="AlphaFoldDB" id="A0A0S2DF54"/>
<name>A0A0S2DF54_LYSEN</name>
<feature type="compositionally biased region" description="Basic and acidic residues" evidence="1">
    <location>
        <begin position="706"/>
        <end position="723"/>
    </location>
</feature>
<accession>A0A0S2DF54</accession>
<evidence type="ECO:0008006" key="4">
    <source>
        <dbReference type="Google" id="ProtNLM"/>
    </source>
</evidence>
<sequence>MGEFTKRVRNGDIAGPLRRAFTTDSWTHAFNNLPTPDAIDYNTHAAGLAIHKKLHAIRSTLKLSSSNEISATTKLRAFVAISNHDFFVMRDKTKLAIEKFQTNREKDSGDIYALEEMAGVKISLHGGFDWSPNEIVEGLVDGIELPIRVVLQAKPSLAGNPRMNQVQWREVSYELNLGILYRFTEDIWDDCLWNSYRMVEKEQGKMFLPQDIDAHRAYHIGLARRTSLSTAFALMASQYQREALSKGAQLRIREVCGIERRGKHQVIKISRLGTSTEIIEEIFILRGYATEPYYGELLKERQESLQGLTLSTLIDAWTVLSRTAQLLVQSLNEKHPLNIGKDKAHTWLPEYAPTLQIGALVEAMTVAIGIKEHEGRRIVDFFTFRGEPGQEIWAQPLVPVGTDTVTPVFSAIVHPNLRRLVDVWMRQAGVDLSKRGAAFERHIRELVTETIEKSKLLSPVAKCIQADYTFRPPNSRDEQIDLTFSIGNTVFIAEAKCILEPSDAKGISMHRKTVIGAAKQILRKTKAIEDNRLAFITEMRNLDIELTENFKIVPLIVVSTGTHVGIPALGVPVVDEYILGRFLEGELEDIAYQTNDPSSSKRSKTIFYSNALQAEDRASAYFASPPQMKRFLDGVRGRVVPIYPADKGDWSGHMATMSCVAGGVPLSLQDQTEATINAPTARNTEAISTVVKQSIDTTTQQARSEIINDKDVTQPPYKDEASI</sequence>
<dbReference type="Proteomes" id="UP000061569">
    <property type="component" value="Chromosome"/>
</dbReference>